<dbReference type="Gene3D" id="1.20.1540.10">
    <property type="entry name" value="Rhomboid-like"/>
    <property type="match status" value="1"/>
</dbReference>
<evidence type="ECO:0000256" key="3">
    <source>
        <dbReference type="ARBA" id="ARBA00022989"/>
    </source>
</evidence>
<dbReference type="PANTHER" id="PTHR13377:SF3">
    <property type="entry name" value="TRANSMEMBRANE PROTEIN 115"/>
    <property type="match status" value="1"/>
</dbReference>
<dbReference type="STRING" id="743788.S8FTK9"/>
<evidence type="ECO:0000313" key="8">
    <source>
        <dbReference type="Proteomes" id="UP000015241"/>
    </source>
</evidence>
<feature type="transmembrane region" description="Helical" evidence="6">
    <location>
        <begin position="96"/>
        <end position="117"/>
    </location>
</feature>
<feature type="transmembrane region" description="Helical" evidence="6">
    <location>
        <begin position="55"/>
        <end position="84"/>
    </location>
</feature>
<proteinExistence type="predicted"/>
<feature type="transmembrane region" description="Helical" evidence="6">
    <location>
        <begin position="12"/>
        <end position="35"/>
    </location>
</feature>
<dbReference type="InterPro" id="IPR035952">
    <property type="entry name" value="Rhomboid-like_sf"/>
</dbReference>
<keyword evidence="4 6" id="KW-0472">Membrane</keyword>
<dbReference type="SUPFAM" id="SSF144091">
    <property type="entry name" value="Rhomboid-like"/>
    <property type="match status" value="1"/>
</dbReference>
<dbReference type="InterPro" id="IPR013861">
    <property type="entry name" value="TMEM115/Pdh1/Rbl19"/>
</dbReference>
<name>S8FTK9_FOMSC</name>
<dbReference type="AlphaFoldDB" id="S8FTK9"/>
<dbReference type="PANTHER" id="PTHR13377">
    <property type="entry name" value="PLACENTAL PROTEIN 6"/>
    <property type="match status" value="1"/>
</dbReference>
<dbReference type="InParanoid" id="S8FTK9"/>
<evidence type="ECO:0000313" key="7">
    <source>
        <dbReference type="EMBL" id="EPT01515.1"/>
    </source>
</evidence>
<keyword evidence="2 6" id="KW-0812">Transmembrane</keyword>
<evidence type="ECO:0008006" key="9">
    <source>
        <dbReference type="Google" id="ProtNLM"/>
    </source>
</evidence>
<dbReference type="GO" id="GO:0016020">
    <property type="term" value="C:membrane"/>
    <property type="evidence" value="ECO:0007669"/>
    <property type="project" value="UniProtKB-SubCell"/>
</dbReference>
<sequence>MAVLAFNPAQFVAAIPPATRGFTAATIIFSILYYILSWQGYSAPYLVLIPGSSLFYPWTFLTSVFVETTFIELLFTLLVIPASLRYLERLWGAVELLKFIAITVTASNIIAFCLNWIEYVVLRMPGFLYGQQYHGQMALQIGVLVAFRQIIPEHQVQLFGVLKARVKSLPMAYVTFSTVMCIIGFQCPFIVIQFGWLASWVWLRFYKKNASDLAGVPQYGDRSETFALVTWFPPLIHVPITWLGNTVYHYAARFHLIPLGNVDVEAGGYAAVPGGARAEAERRRAMALKALDQRLAGGSSTPASPQRPLQSNGISRPAASSTSSLNSDTSAPKKPAGEVDVAEAGTSSGAAPN</sequence>
<keyword evidence="8" id="KW-1185">Reference proteome</keyword>
<dbReference type="Pfam" id="PF08551">
    <property type="entry name" value="DUF1751"/>
    <property type="match status" value="1"/>
</dbReference>
<protein>
    <recommendedName>
        <fullName evidence="9">DUF1751-domain-containing protein</fullName>
    </recommendedName>
</protein>
<evidence type="ECO:0000256" key="1">
    <source>
        <dbReference type="ARBA" id="ARBA00004141"/>
    </source>
</evidence>
<dbReference type="EMBL" id="KE504141">
    <property type="protein sequence ID" value="EPT01515.1"/>
    <property type="molecule type" value="Genomic_DNA"/>
</dbReference>
<accession>S8FTK9</accession>
<evidence type="ECO:0000256" key="5">
    <source>
        <dbReference type="SAM" id="MobiDB-lite"/>
    </source>
</evidence>
<dbReference type="GO" id="GO:0005794">
    <property type="term" value="C:Golgi apparatus"/>
    <property type="evidence" value="ECO:0007669"/>
    <property type="project" value="TreeGrafter"/>
</dbReference>
<dbReference type="OrthoDB" id="73612at2759"/>
<dbReference type="FunFam" id="1.20.1540.10:FF:000004">
    <property type="entry name" value="Transmembrane protein 115"/>
    <property type="match status" value="1"/>
</dbReference>
<feature type="compositionally biased region" description="Polar residues" evidence="5">
    <location>
        <begin position="298"/>
        <end position="314"/>
    </location>
</feature>
<comment type="subcellular location">
    <subcellularLocation>
        <location evidence="1">Membrane</location>
        <topology evidence="1">Multi-pass membrane protein</topology>
    </subcellularLocation>
</comment>
<dbReference type="eggNOG" id="KOG2890">
    <property type="taxonomic scope" value="Eukaryota"/>
</dbReference>
<feature type="region of interest" description="Disordered" evidence="5">
    <location>
        <begin position="295"/>
        <end position="353"/>
    </location>
</feature>
<evidence type="ECO:0000256" key="6">
    <source>
        <dbReference type="SAM" id="Phobius"/>
    </source>
</evidence>
<dbReference type="GO" id="GO:0006890">
    <property type="term" value="P:retrograde vesicle-mediated transport, Golgi to endoplasmic reticulum"/>
    <property type="evidence" value="ECO:0007669"/>
    <property type="project" value="InterPro"/>
</dbReference>
<gene>
    <name evidence="7" type="ORF">FOMPIDRAFT_1161373</name>
</gene>
<keyword evidence="3 6" id="KW-1133">Transmembrane helix</keyword>
<feature type="compositionally biased region" description="Low complexity" evidence="5">
    <location>
        <begin position="315"/>
        <end position="330"/>
    </location>
</feature>
<feature type="transmembrane region" description="Helical" evidence="6">
    <location>
        <begin position="172"/>
        <end position="203"/>
    </location>
</feature>
<evidence type="ECO:0000256" key="2">
    <source>
        <dbReference type="ARBA" id="ARBA00022692"/>
    </source>
</evidence>
<dbReference type="Proteomes" id="UP000015241">
    <property type="component" value="Unassembled WGS sequence"/>
</dbReference>
<dbReference type="SMART" id="SM01160">
    <property type="entry name" value="DUF1751"/>
    <property type="match status" value="1"/>
</dbReference>
<evidence type="ECO:0000256" key="4">
    <source>
        <dbReference type="ARBA" id="ARBA00023136"/>
    </source>
</evidence>
<organism evidence="7 8">
    <name type="scientific">Fomitopsis schrenkii</name>
    <name type="common">Brown rot fungus</name>
    <dbReference type="NCBI Taxonomy" id="2126942"/>
    <lineage>
        <taxon>Eukaryota</taxon>
        <taxon>Fungi</taxon>
        <taxon>Dikarya</taxon>
        <taxon>Basidiomycota</taxon>
        <taxon>Agaricomycotina</taxon>
        <taxon>Agaricomycetes</taxon>
        <taxon>Polyporales</taxon>
        <taxon>Fomitopsis</taxon>
    </lineage>
</organism>
<dbReference type="HOGENOM" id="CLU_043563_1_1_1"/>
<reference evidence="7 8" key="1">
    <citation type="journal article" date="2012" name="Science">
        <title>The Paleozoic origin of enzymatic lignin decomposition reconstructed from 31 fungal genomes.</title>
        <authorList>
            <person name="Floudas D."/>
            <person name="Binder M."/>
            <person name="Riley R."/>
            <person name="Barry K."/>
            <person name="Blanchette R.A."/>
            <person name="Henrissat B."/>
            <person name="Martinez A.T."/>
            <person name="Otillar R."/>
            <person name="Spatafora J.W."/>
            <person name="Yadav J.S."/>
            <person name="Aerts A."/>
            <person name="Benoit I."/>
            <person name="Boyd A."/>
            <person name="Carlson A."/>
            <person name="Copeland A."/>
            <person name="Coutinho P.M."/>
            <person name="de Vries R.P."/>
            <person name="Ferreira P."/>
            <person name="Findley K."/>
            <person name="Foster B."/>
            <person name="Gaskell J."/>
            <person name="Glotzer D."/>
            <person name="Gorecki P."/>
            <person name="Heitman J."/>
            <person name="Hesse C."/>
            <person name="Hori C."/>
            <person name="Igarashi K."/>
            <person name="Jurgens J.A."/>
            <person name="Kallen N."/>
            <person name="Kersten P."/>
            <person name="Kohler A."/>
            <person name="Kuees U."/>
            <person name="Kumar T.K.A."/>
            <person name="Kuo A."/>
            <person name="LaButti K."/>
            <person name="Larrondo L.F."/>
            <person name="Lindquist E."/>
            <person name="Ling A."/>
            <person name="Lombard V."/>
            <person name="Lucas S."/>
            <person name="Lundell T."/>
            <person name="Martin R."/>
            <person name="McLaughlin D.J."/>
            <person name="Morgenstern I."/>
            <person name="Morin E."/>
            <person name="Murat C."/>
            <person name="Nagy L.G."/>
            <person name="Nolan M."/>
            <person name="Ohm R.A."/>
            <person name="Patyshakuliyeva A."/>
            <person name="Rokas A."/>
            <person name="Ruiz-Duenas F.J."/>
            <person name="Sabat G."/>
            <person name="Salamov A."/>
            <person name="Samejima M."/>
            <person name="Schmutz J."/>
            <person name="Slot J.C."/>
            <person name="St John F."/>
            <person name="Stenlid J."/>
            <person name="Sun H."/>
            <person name="Sun S."/>
            <person name="Syed K."/>
            <person name="Tsang A."/>
            <person name="Wiebenga A."/>
            <person name="Young D."/>
            <person name="Pisabarro A."/>
            <person name="Eastwood D.C."/>
            <person name="Martin F."/>
            <person name="Cullen D."/>
            <person name="Grigoriev I.V."/>
            <person name="Hibbett D.S."/>
        </authorList>
    </citation>
    <scope>NUCLEOTIDE SEQUENCE</scope>
    <source>
        <strain evidence="8">FP-58527</strain>
    </source>
</reference>